<organism evidence="2 3">
    <name type="scientific">Phyllobacterium salinisoli</name>
    <dbReference type="NCBI Taxonomy" id="1899321"/>
    <lineage>
        <taxon>Bacteria</taxon>
        <taxon>Pseudomonadati</taxon>
        <taxon>Pseudomonadota</taxon>
        <taxon>Alphaproteobacteria</taxon>
        <taxon>Hyphomicrobiales</taxon>
        <taxon>Phyllobacteriaceae</taxon>
        <taxon>Phyllobacterium</taxon>
    </lineage>
</organism>
<gene>
    <name evidence="2" type="ORF">DUT91_23450</name>
</gene>
<feature type="compositionally biased region" description="Basic residues" evidence="1">
    <location>
        <begin position="53"/>
        <end position="65"/>
    </location>
</feature>
<accession>A0A368JWI7</accession>
<dbReference type="EMBL" id="QOZG01000028">
    <property type="protein sequence ID" value="RCS21529.1"/>
    <property type="molecule type" value="Genomic_DNA"/>
</dbReference>
<proteinExistence type="predicted"/>
<dbReference type="Proteomes" id="UP000253420">
    <property type="component" value="Unassembled WGS sequence"/>
</dbReference>
<protein>
    <submittedName>
        <fullName evidence="2">Uncharacterized protein</fullName>
    </submittedName>
</protein>
<keyword evidence="3" id="KW-1185">Reference proteome</keyword>
<evidence type="ECO:0000313" key="3">
    <source>
        <dbReference type="Proteomes" id="UP000253420"/>
    </source>
</evidence>
<evidence type="ECO:0000313" key="2">
    <source>
        <dbReference type="EMBL" id="RCS21529.1"/>
    </source>
</evidence>
<name>A0A368JWI7_9HYPH</name>
<feature type="region of interest" description="Disordered" evidence="1">
    <location>
        <begin position="43"/>
        <end position="75"/>
    </location>
</feature>
<comment type="caution">
    <text evidence="2">The sequence shown here is derived from an EMBL/GenBank/DDBJ whole genome shotgun (WGS) entry which is preliminary data.</text>
</comment>
<sequence length="75" mass="8465">MQTDLKGLLNPAAMIALNNLDFDFTAGKNYPFLVLRRRGFDARPSVTLPSGQRKLRRRAPQTHPRKPADCGSRSR</sequence>
<evidence type="ECO:0000256" key="1">
    <source>
        <dbReference type="SAM" id="MobiDB-lite"/>
    </source>
</evidence>
<reference evidence="2 3" key="1">
    <citation type="submission" date="2018-07" db="EMBL/GenBank/DDBJ databases">
        <title>The draft genome of Phyllobacterium salinisoli.</title>
        <authorList>
            <person name="Liu L."/>
            <person name="Li L."/>
            <person name="Zhang X."/>
            <person name="Liang L."/>
        </authorList>
    </citation>
    <scope>NUCLEOTIDE SEQUENCE [LARGE SCALE GENOMIC DNA]</scope>
    <source>
        <strain evidence="2 3">LLAN61</strain>
    </source>
</reference>
<dbReference type="AlphaFoldDB" id="A0A368JWI7"/>